<dbReference type="InterPro" id="IPR023209">
    <property type="entry name" value="DAO"/>
</dbReference>
<feature type="binding site" evidence="6">
    <location>
        <position position="307"/>
    </location>
    <ligand>
        <name>D-dopa</name>
        <dbReference type="ChEBI" id="CHEBI:149689"/>
    </ligand>
</feature>
<dbReference type="STRING" id="1296120.A0A1B9GQT0"/>
<evidence type="ECO:0000256" key="3">
    <source>
        <dbReference type="ARBA" id="ARBA00022630"/>
    </source>
</evidence>
<dbReference type="Proteomes" id="UP000092666">
    <property type="component" value="Unassembled WGS sequence"/>
</dbReference>
<evidence type="ECO:0000256" key="6">
    <source>
        <dbReference type="PIRSR" id="PIRSR000189-1"/>
    </source>
</evidence>
<evidence type="ECO:0000256" key="2">
    <source>
        <dbReference type="ARBA" id="ARBA00006730"/>
    </source>
</evidence>
<gene>
    <name evidence="8" type="ORF">I316_04800</name>
</gene>
<evidence type="ECO:0000256" key="1">
    <source>
        <dbReference type="ARBA" id="ARBA00001974"/>
    </source>
</evidence>
<keyword evidence="5" id="KW-0560">Oxidoreductase</keyword>
<dbReference type="SUPFAM" id="SSF51971">
    <property type="entry name" value="Nucleotide-binding domain"/>
    <property type="match status" value="1"/>
</dbReference>
<organism evidence="8 9">
    <name type="scientific">Kwoniella heveanensis BCC8398</name>
    <dbReference type="NCBI Taxonomy" id="1296120"/>
    <lineage>
        <taxon>Eukaryota</taxon>
        <taxon>Fungi</taxon>
        <taxon>Dikarya</taxon>
        <taxon>Basidiomycota</taxon>
        <taxon>Agaricomycotina</taxon>
        <taxon>Tremellomycetes</taxon>
        <taxon>Tremellales</taxon>
        <taxon>Cryptococcaceae</taxon>
        <taxon>Kwoniella</taxon>
    </lineage>
</organism>
<dbReference type="OrthoDB" id="2015447at2759"/>
<comment type="similarity">
    <text evidence="2">Belongs to the DAMOX/DASOX family.</text>
</comment>
<dbReference type="SUPFAM" id="SSF54373">
    <property type="entry name" value="FAD-linked reductases, C-terminal domain"/>
    <property type="match status" value="1"/>
</dbReference>
<keyword evidence="4 6" id="KW-0274">FAD</keyword>
<keyword evidence="9" id="KW-1185">Reference proteome</keyword>
<dbReference type="AlphaFoldDB" id="A0A1B9GQT0"/>
<dbReference type="GO" id="GO:0019478">
    <property type="term" value="P:D-amino acid catabolic process"/>
    <property type="evidence" value="ECO:0007669"/>
    <property type="project" value="TreeGrafter"/>
</dbReference>
<reference evidence="8 9" key="1">
    <citation type="submission" date="2013-07" db="EMBL/GenBank/DDBJ databases">
        <title>The Genome Sequence of Cryptococcus heveanensis BCC8398.</title>
        <authorList>
            <consortium name="The Broad Institute Genome Sequencing Platform"/>
            <person name="Cuomo C."/>
            <person name="Litvintseva A."/>
            <person name="Chen Y."/>
            <person name="Heitman J."/>
            <person name="Sun S."/>
            <person name="Springer D."/>
            <person name="Dromer F."/>
            <person name="Young S.K."/>
            <person name="Zeng Q."/>
            <person name="Gargeya S."/>
            <person name="Fitzgerald M."/>
            <person name="Abouelleil A."/>
            <person name="Alvarado L."/>
            <person name="Berlin A.M."/>
            <person name="Chapman S.B."/>
            <person name="Dewar J."/>
            <person name="Goldberg J."/>
            <person name="Griggs A."/>
            <person name="Gujja S."/>
            <person name="Hansen M."/>
            <person name="Howarth C."/>
            <person name="Imamovic A."/>
            <person name="Larimer J."/>
            <person name="McCowan C."/>
            <person name="Murphy C."/>
            <person name="Pearson M."/>
            <person name="Priest M."/>
            <person name="Roberts A."/>
            <person name="Saif S."/>
            <person name="Shea T."/>
            <person name="Sykes S."/>
            <person name="Wortman J."/>
            <person name="Nusbaum C."/>
            <person name="Birren B."/>
        </authorList>
    </citation>
    <scope>NUCLEOTIDE SEQUENCE [LARGE SCALE GENOMIC DNA]</scope>
    <source>
        <strain evidence="8 9">BCC8398</strain>
    </source>
</reference>
<dbReference type="GO" id="GO:0005737">
    <property type="term" value="C:cytoplasm"/>
    <property type="evidence" value="ECO:0007669"/>
    <property type="project" value="TreeGrafter"/>
</dbReference>
<evidence type="ECO:0000259" key="7">
    <source>
        <dbReference type="Pfam" id="PF01266"/>
    </source>
</evidence>
<dbReference type="InterPro" id="IPR006076">
    <property type="entry name" value="FAD-dep_OxRdtase"/>
</dbReference>
<evidence type="ECO:0000256" key="5">
    <source>
        <dbReference type="ARBA" id="ARBA00023002"/>
    </source>
</evidence>
<proteinExistence type="inferred from homology"/>
<evidence type="ECO:0000313" key="8">
    <source>
        <dbReference type="EMBL" id="OCF33381.1"/>
    </source>
</evidence>
<dbReference type="EMBL" id="KI669505">
    <property type="protein sequence ID" value="OCF33381.1"/>
    <property type="molecule type" value="Genomic_DNA"/>
</dbReference>
<protein>
    <submittedName>
        <fullName evidence="8">D-amino-acid oxidase</fullName>
    </submittedName>
</protein>
<dbReference type="Gene3D" id="3.30.9.10">
    <property type="entry name" value="D-Amino Acid Oxidase, subunit A, domain 2"/>
    <property type="match status" value="1"/>
</dbReference>
<comment type="cofactor">
    <cofactor evidence="1 6">
        <name>FAD</name>
        <dbReference type="ChEBI" id="CHEBI:57692"/>
    </cofactor>
</comment>
<dbReference type="PIRSF" id="PIRSF000189">
    <property type="entry name" value="D-aa_oxidase"/>
    <property type="match status" value="1"/>
</dbReference>
<evidence type="ECO:0000256" key="4">
    <source>
        <dbReference type="ARBA" id="ARBA00022827"/>
    </source>
</evidence>
<reference evidence="9" key="2">
    <citation type="submission" date="2013-12" db="EMBL/GenBank/DDBJ databases">
        <title>Evolution of pathogenesis and genome organization in the Tremellales.</title>
        <authorList>
            <person name="Cuomo C."/>
            <person name="Litvintseva A."/>
            <person name="Heitman J."/>
            <person name="Chen Y."/>
            <person name="Sun S."/>
            <person name="Springer D."/>
            <person name="Dromer F."/>
            <person name="Young S."/>
            <person name="Zeng Q."/>
            <person name="Chapman S."/>
            <person name="Gujja S."/>
            <person name="Saif S."/>
            <person name="Birren B."/>
        </authorList>
    </citation>
    <scope>NUCLEOTIDE SEQUENCE [LARGE SCALE GENOMIC DNA]</scope>
    <source>
        <strain evidence="9">BCC8398</strain>
    </source>
</reference>
<dbReference type="PANTHER" id="PTHR11530">
    <property type="entry name" value="D-AMINO ACID OXIDASE"/>
    <property type="match status" value="1"/>
</dbReference>
<dbReference type="GO" id="GO:0071949">
    <property type="term" value="F:FAD binding"/>
    <property type="evidence" value="ECO:0007669"/>
    <property type="project" value="InterPro"/>
</dbReference>
<accession>A0A1B9GQT0</accession>
<dbReference type="Pfam" id="PF01266">
    <property type="entry name" value="DAO"/>
    <property type="match status" value="1"/>
</dbReference>
<name>A0A1B9GQT0_9TREE</name>
<dbReference type="GO" id="GO:0003884">
    <property type="term" value="F:D-amino-acid oxidase activity"/>
    <property type="evidence" value="ECO:0007669"/>
    <property type="project" value="InterPro"/>
</dbReference>
<evidence type="ECO:0000313" key="9">
    <source>
        <dbReference type="Proteomes" id="UP000092666"/>
    </source>
</evidence>
<feature type="domain" description="FAD dependent oxidoreductase" evidence="7">
    <location>
        <begin position="13"/>
        <end position="369"/>
    </location>
</feature>
<dbReference type="PANTHER" id="PTHR11530:SF30">
    <property type="entry name" value="FAD DEPENDENT OXIDOREDUCTASE DOMAIN-CONTAINING PROTEIN"/>
    <property type="match status" value="1"/>
</dbReference>
<dbReference type="Gene3D" id="3.40.50.720">
    <property type="entry name" value="NAD(P)-binding Rossmann-like Domain"/>
    <property type="match status" value="1"/>
</dbReference>
<feature type="binding site" evidence="6">
    <location>
        <position position="192"/>
    </location>
    <ligand>
        <name>FAD</name>
        <dbReference type="ChEBI" id="CHEBI:57692"/>
    </ligand>
</feature>
<sequence length="391" mass="42983">MPTSNAATKGRYDAVVLGCGVLGLSIAHELTDRGLKVAVVGKELPEDVESTGFASPWAGANWHSFGTTAQERKREEITFRHFERLSQEIPDLCERRQYDEYFSLPGKKDEEVPWYRDLMFGWRTLSPSEIPSPYKYGVTYESYTLNAPLYLQHLARTLRAKGVPILRHRLSSLDEAYNLSTVGPVDLVINATGLGARSLIGVEDKAVFPAKGQTVLVRAPAVKTCYGQRDNHPVPNQKIYIIPRPGPKHHVILGGCYLAHDWSTNIDPAISELILKDCHKLCPQLDGKGGKGTWKDIDIVSHNVGLRPVREGGMRLELEERSLGKSGNQDLIPTKGKQGSNGSRKVAVVHAYGIGPAGYQASLGISEEVGGIVQAWWDKNGGRKKGVKAKL</sequence>
<feature type="binding site" evidence="6">
    <location>
        <position position="240"/>
    </location>
    <ligand>
        <name>D-dopa</name>
        <dbReference type="ChEBI" id="CHEBI:149689"/>
    </ligand>
</feature>
<keyword evidence="3" id="KW-0285">Flavoprotein</keyword>